<dbReference type="OrthoDB" id="6362633at2759"/>
<feature type="domain" description="Phosphoribulokinase/uridine kinase" evidence="1">
    <location>
        <begin position="27"/>
        <end position="177"/>
    </location>
</feature>
<dbReference type="Gene3D" id="3.40.50.300">
    <property type="entry name" value="P-loop containing nucleotide triphosphate hydrolases"/>
    <property type="match status" value="2"/>
</dbReference>
<evidence type="ECO:0000259" key="1">
    <source>
        <dbReference type="Pfam" id="PF00485"/>
    </source>
</evidence>
<organism evidence="2 3">
    <name type="scientific">Malassezia pachydermatis</name>
    <dbReference type="NCBI Taxonomy" id="77020"/>
    <lineage>
        <taxon>Eukaryota</taxon>
        <taxon>Fungi</taxon>
        <taxon>Dikarya</taxon>
        <taxon>Basidiomycota</taxon>
        <taxon>Ustilaginomycotina</taxon>
        <taxon>Malasseziomycetes</taxon>
        <taxon>Malasseziales</taxon>
        <taxon>Malasseziaceae</taxon>
        <taxon>Malassezia</taxon>
    </lineage>
</organism>
<dbReference type="InterPro" id="IPR006083">
    <property type="entry name" value="PRK/URK"/>
</dbReference>
<name>A0A0M9VQS9_9BASI</name>
<evidence type="ECO:0000313" key="2">
    <source>
        <dbReference type="EMBL" id="KOS15823.1"/>
    </source>
</evidence>
<gene>
    <name evidence="2" type="ORF">Malapachy_2237</name>
</gene>
<proteinExistence type="predicted"/>
<dbReference type="AlphaFoldDB" id="A0A0M9VQS9"/>
<dbReference type="PANTHER" id="PTHR10285">
    <property type="entry name" value="URIDINE KINASE"/>
    <property type="match status" value="1"/>
</dbReference>
<dbReference type="VEuPathDB" id="FungiDB:Malapachy_2237"/>
<keyword evidence="2" id="KW-0378">Hydrolase</keyword>
<dbReference type="RefSeq" id="XP_017993455.1">
    <property type="nucleotide sequence ID" value="XM_018136729.1"/>
</dbReference>
<dbReference type="SUPFAM" id="SSF52540">
    <property type="entry name" value="P-loop containing nucleoside triphosphate hydrolases"/>
    <property type="match status" value="1"/>
</dbReference>
<dbReference type="GO" id="GO:0016787">
    <property type="term" value="F:hydrolase activity"/>
    <property type="evidence" value="ECO:0007669"/>
    <property type="project" value="UniProtKB-KW"/>
</dbReference>
<dbReference type="EMBL" id="LGAV01000002">
    <property type="protein sequence ID" value="KOS15823.1"/>
    <property type="molecule type" value="Genomic_DNA"/>
</dbReference>
<dbReference type="GO" id="GO:0016301">
    <property type="term" value="F:kinase activity"/>
    <property type="evidence" value="ECO:0007669"/>
    <property type="project" value="InterPro"/>
</dbReference>
<accession>A0A0M9VQS9</accession>
<reference evidence="2 3" key="1">
    <citation type="submission" date="2015-07" db="EMBL/GenBank/DDBJ databases">
        <title>Draft Genome Sequence of Malassezia furfur CBS1878 and Malassezia pachydermatis CBS1879.</title>
        <authorList>
            <person name="Triana S."/>
            <person name="Ohm R."/>
            <person name="Gonzalez A."/>
            <person name="DeCock H."/>
            <person name="Restrepo S."/>
            <person name="Celis A."/>
        </authorList>
    </citation>
    <scope>NUCLEOTIDE SEQUENCE [LARGE SCALE GENOMIC DNA]</scope>
    <source>
        <strain evidence="2 3">CBS 1879</strain>
    </source>
</reference>
<sequence length="230" mass="25367">MDECVEHVVCELLARRDTLDNSRRLLVGLAGIPGSGKSTLALRIVQAIEQQRSGCCICVGMDGWHYPRAVLDTFEDPAEAHHRRGAAFTFDADGFVAFAKRLRNDQNTTIKAPSFSHELKDPVPDGITILPTHSIVLVEGLYCCLDVAPWREAAACWDLRYILQVPRNVARSRVILRHVLAGICANEESATHQGTYGNIVLTLPADTNDVLNGDWILAHLYQPSTPITIT</sequence>
<dbReference type="InterPro" id="IPR027417">
    <property type="entry name" value="P-loop_NTPase"/>
</dbReference>
<dbReference type="Proteomes" id="UP000037751">
    <property type="component" value="Unassembled WGS sequence"/>
</dbReference>
<dbReference type="Pfam" id="PF00485">
    <property type="entry name" value="PRK"/>
    <property type="match status" value="1"/>
</dbReference>
<dbReference type="GeneID" id="28728604"/>
<dbReference type="GO" id="GO:0005524">
    <property type="term" value="F:ATP binding"/>
    <property type="evidence" value="ECO:0007669"/>
    <property type="project" value="InterPro"/>
</dbReference>
<keyword evidence="3" id="KW-1185">Reference proteome</keyword>
<evidence type="ECO:0000313" key="3">
    <source>
        <dbReference type="Proteomes" id="UP000037751"/>
    </source>
</evidence>
<protein>
    <submittedName>
        <fullName evidence="2">p-loop containing nucleoside triphosphate hydrolase protein</fullName>
    </submittedName>
</protein>
<dbReference type="STRING" id="77020.A0A0M9VQS9"/>
<comment type="caution">
    <text evidence="2">The sequence shown here is derived from an EMBL/GenBank/DDBJ whole genome shotgun (WGS) entry which is preliminary data.</text>
</comment>